<proteinExistence type="predicted"/>
<keyword evidence="10" id="KW-0472">Membrane</keyword>
<dbReference type="PANTHER" id="PTHR24421:SF10">
    <property type="entry name" value="NITRATE_NITRITE SENSOR PROTEIN NARQ"/>
    <property type="match status" value="1"/>
</dbReference>
<protein>
    <recommendedName>
        <fullName evidence="2">histidine kinase</fullName>
        <ecNumber evidence="2">2.7.13.3</ecNumber>
    </recommendedName>
</protein>
<keyword evidence="10" id="KW-0812">Transmembrane</keyword>
<dbReference type="EMBL" id="BAAAMK010000001">
    <property type="protein sequence ID" value="GAA1944646.1"/>
    <property type="molecule type" value="Genomic_DNA"/>
</dbReference>
<dbReference type="PANTHER" id="PTHR24421">
    <property type="entry name" value="NITRATE/NITRITE SENSOR PROTEIN NARX-RELATED"/>
    <property type="match status" value="1"/>
</dbReference>
<dbReference type="Gene3D" id="3.30.565.10">
    <property type="entry name" value="Histidine kinase-like ATPase, C-terminal domain"/>
    <property type="match status" value="1"/>
</dbReference>
<evidence type="ECO:0000256" key="6">
    <source>
        <dbReference type="ARBA" id="ARBA00022777"/>
    </source>
</evidence>
<keyword evidence="6" id="KW-0418">Kinase</keyword>
<keyword evidence="13" id="KW-1185">Reference proteome</keyword>
<feature type="transmembrane region" description="Helical" evidence="10">
    <location>
        <begin position="194"/>
        <end position="211"/>
    </location>
</feature>
<feature type="region of interest" description="Disordered" evidence="9">
    <location>
        <begin position="1"/>
        <end position="61"/>
    </location>
</feature>
<dbReference type="SUPFAM" id="SSF55874">
    <property type="entry name" value="ATPase domain of HSP90 chaperone/DNA topoisomerase II/histidine kinase"/>
    <property type="match status" value="1"/>
</dbReference>
<feature type="compositionally biased region" description="Gly residues" evidence="9">
    <location>
        <begin position="424"/>
        <end position="443"/>
    </location>
</feature>
<dbReference type="Gene3D" id="1.20.5.1930">
    <property type="match status" value="1"/>
</dbReference>
<keyword evidence="4" id="KW-0808">Transferase</keyword>
<evidence type="ECO:0000256" key="4">
    <source>
        <dbReference type="ARBA" id="ARBA00022679"/>
    </source>
</evidence>
<keyword evidence="10" id="KW-1133">Transmembrane helix</keyword>
<evidence type="ECO:0000256" key="5">
    <source>
        <dbReference type="ARBA" id="ARBA00022741"/>
    </source>
</evidence>
<dbReference type="InterPro" id="IPR036890">
    <property type="entry name" value="HATPase_C_sf"/>
</dbReference>
<evidence type="ECO:0000256" key="3">
    <source>
        <dbReference type="ARBA" id="ARBA00022553"/>
    </source>
</evidence>
<dbReference type="Pfam" id="PF02518">
    <property type="entry name" value="HATPase_c"/>
    <property type="match status" value="1"/>
</dbReference>
<keyword evidence="3" id="KW-0597">Phosphoprotein</keyword>
<dbReference type="InterPro" id="IPR011712">
    <property type="entry name" value="Sig_transdc_His_kin_sub3_dim/P"/>
</dbReference>
<keyword evidence="8" id="KW-0902">Two-component regulatory system</keyword>
<evidence type="ECO:0000256" key="2">
    <source>
        <dbReference type="ARBA" id="ARBA00012438"/>
    </source>
</evidence>
<name>A0ABP5BJN1_9MICO</name>
<dbReference type="CDD" id="cd16917">
    <property type="entry name" value="HATPase_UhpB-NarQ-NarX-like"/>
    <property type="match status" value="1"/>
</dbReference>
<reference evidence="13" key="1">
    <citation type="journal article" date="2019" name="Int. J. Syst. Evol. Microbiol.">
        <title>The Global Catalogue of Microorganisms (GCM) 10K type strain sequencing project: providing services to taxonomists for standard genome sequencing and annotation.</title>
        <authorList>
            <consortium name="The Broad Institute Genomics Platform"/>
            <consortium name="The Broad Institute Genome Sequencing Center for Infectious Disease"/>
            <person name="Wu L."/>
            <person name="Ma J."/>
        </authorList>
    </citation>
    <scope>NUCLEOTIDE SEQUENCE [LARGE SCALE GENOMIC DNA]</scope>
    <source>
        <strain evidence="13">JCM 13584</strain>
    </source>
</reference>
<dbReference type="InterPro" id="IPR050482">
    <property type="entry name" value="Sensor_HK_TwoCompSys"/>
</dbReference>
<evidence type="ECO:0000256" key="10">
    <source>
        <dbReference type="SAM" id="Phobius"/>
    </source>
</evidence>
<accession>A0ABP5BJN1</accession>
<feature type="transmembrane region" description="Helical" evidence="10">
    <location>
        <begin position="149"/>
        <end position="182"/>
    </location>
</feature>
<feature type="region of interest" description="Disordered" evidence="9">
    <location>
        <begin position="424"/>
        <end position="462"/>
    </location>
</feature>
<feature type="domain" description="Histidine kinase/HSP90-like ATPase" evidence="11">
    <location>
        <begin position="343"/>
        <end position="460"/>
    </location>
</feature>
<dbReference type="EC" id="2.7.13.3" evidence="2"/>
<comment type="caution">
    <text evidence="12">The sequence shown here is derived from an EMBL/GenBank/DDBJ whole genome shotgun (WGS) entry which is preliminary data.</text>
</comment>
<gene>
    <name evidence="12" type="ORF">GCM10009717_08750</name>
</gene>
<feature type="transmembrane region" description="Helical" evidence="10">
    <location>
        <begin position="99"/>
        <end position="118"/>
    </location>
</feature>
<dbReference type="SMART" id="SM00387">
    <property type="entry name" value="HATPase_c"/>
    <property type="match status" value="1"/>
</dbReference>
<dbReference type="Pfam" id="PF07730">
    <property type="entry name" value="HisKA_3"/>
    <property type="match status" value="1"/>
</dbReference>
<keyword evidence="7" id="KW-0067">ATP-binding</keyword>
<feature type="compositionally biased region" description="Basic and acidic residues" evidence="9">
    <location>
        <begin position="1"/>
        <end position="17"/>
    </location>
</feature>
<evidence type="ECO:0000313" key="13">
    <source>
        <dbReference type="Proteomes" id="UP001499954"/>
    </source>
</evidence>
<evidence type="ECO:0000256" key="9">
    <source>
        <dbReference type="SAM" id="MobiDB-lite"/>
    </source>
</evidence>
<evidence type="ECO:0000313" key="12">
    <source>
        <dbReference type="EMBL" id="GAA1944646.1"/>
    </source>
</evidence>
<evidence type="ECO:0000256" key="7">
    <source>
        <dbReference type="ARBA" id="ARBA00022840"/>
    </source>
</evidence>
<feature type="transmembrane region" description="Helical" evidence="10">
    <location>
        <begin position="73"/>
        <end position="93"/>
    </location>
</feature>
<sequence length="462" mass="47745">MSLRAEDAGAASDRYDQKMPVPPWDARSDRGGPTSGSAEWAGPHTWGGPPPWAGGQGGDPGDRRFRPSARFRLLAPVVFSLLVQVPAAIGIAIGTQTGWGLGVLQVLLAAAGPLVLLMARRLPGVTVAVVTAMALADVVLVPVAGPPYIALAFAIVLAVVRGAVVWAVSSVVVGWIAAVVLVSAWGEPWHPVRVAFTTLALAACFGIGAFVRTRDERLRRYRADAVRRRQTAEERERVRIARELHDVIGHALSQINVQASVGLHLMDRDAEQARTALANIKDTSKTALEEVRSVLGAIRSDADAPLSPQAELAELPRLLAGVTTAEFEATLIDRLDGDAPGRAVQFAAYRIAQEALTNIVRHAQATHAVVTIDRVGDVLRLTIDDDGSGVPAASGEGSGILGMRERAVLLGGSVAVGPVPADAGGAGGSGGTGGAGGAGGAGAAGRAPGTRVEARLPWKATP</sequence>
<comment type="catalytic activity">
    <reaction evidence="1">
        <text>ATP + protein L-histidine = ADP + protein N-phospho-L-histidine.</text>
        <dbReference type="EC" id="2.7.13.3"/>
    </reaction>
</comment>
<evidence type="ECO:0000256" key="1">
    <source>
        <dbReference type="ARBA" id="ARBA00000085"/>
    </source>
</evidence>
<organism evidence="12 13">
    <name type="scientific">Agromyces allii</name>
    <dbReference type="NCBI Taxonomy" id="393607"/>
    <lineage>
        <taxon>Bacteria</taxon>
        <taxon>Bacillati</taxon>
        <taxon>Actinomycetota</taxon>
        <taxon>Actinomycetes</taxon>
        <taxon>Micrococcales</taxon>
        <taxon>Microbacteriaceae</taxon>
        <taxon>Agromyces</taxon>
    </lineage>
</organism>
<keyword evidence="5" id="KW-0547">Nucleotide-binding</keyword>
<dbReference type="Proteomes" id="UP001499954">
    <property type="component" value="Unassembled WGS sequence"/>
</dbReference>
<evidence type="ECO:0000259" key="11">
    <source>
        <dbReference type="SMART" id="SM00387"/>
    </source>
</evidence>
<evidence type="ECO:0000256" key="8">
    <source>
        <dbReference type="ARBA" id="ARBA00023012"/>
    </source>
</evidence>
<dbReference type="InterPro" id="IPR003594">
    <property type="entry name" value="HATPase_dom"/>
</dbReference>